<evidence type="ECO:0000313" key="1">
    <source>
        <dbReference type="EMBL" id="ACU19730.1"/>
    </source>
</evidence>
<protein>
    <submittedName>
        <fullName evidence="1">Uncharacterized protein</fullName>
    </submittedName>
</protein>
<dbReference type="AlphaFoldDB" id="C6TD28"/>
<reference evidence="1" key="1">
    <citation type="submission" date="2009-08" db="EMBL/GenBank/DDBJ databases">
        <authorList>
            <person name="Cheung F."/>
            <person name="Xiao Y."/>
            <person name="Chan A."/>
            <person name="Moskal W."/>
            <person name="Town C.D."/>
        </authorList>
    </citation>
    <scope>NUCLEOTIDE SEQUENCE</scope>
</reference>
<accession>C6TD28</accession>
<dbReference type="EMBL" id="BT095478">
    <property type="protein sequence ID" value="ACU19730.1"/>
    <property type="molecule type" value="mRNA"/>
</dbReference>
<sequence>MLGCFSMCYIRVVNRTGFLSHGLPMMHKQMCGVLTWQQIRSCNSAFVAITPDRTWLAVLGWKLLQ</sequence>
<proteinExistence type="evidence at transcript level"/>
<name>C6TD28_SOYBN</name>
<organism evidence="1">
    <name type="scientific">Glycine max</name>
    <name type="common">Soybean</name>
    <name type="synonym">Glycine hispida</name>
    <dbReference type="NCBI Taxonomy" id="3847"/>
    <lineage>
        <taxon>Eukaryota</taxon>
        <taxon>Viridiplantae</taxon>
        <taxon>Streptophyta</taxon>
        <taxon>Embryophyta</taxon>
        <taxon>Tracheophyta</taxon>
        <taxon>Spermatophyta</taxon>
        <taxon>Magnoliopsida</taxon>
        <taxon>eudicotyledons</taxon>
        <taxon>Gunneridae</taxon>
        <taxon>Pentapetalae</taxon>
        <taxon>rosids</taxon>
        <taxon>fabids</taxon>
        <taxon>Fabales</taxon>
        <taxon>Fabaceae</taxon>
        <taxon>Papilionoideae</taxon>
        <taxon>50 kb inversion clade</taxon>
        <taxon>NPAAA clade</taxon>
        <taxon>indigoferoid/millettioid clade</taxon>
        <taxon>Phaseoleae</taxon>
        <taxon>Glycine</taxon>
        <taxon>Glycine subgen. Soja</taxon>
    </lineage>
</organism>